<feature type="domain" description="Nitroreductase" evidence="3">
    <location>
        <begin position="7"/>
        <end position="159"/>
    </location>
</feature>
<evidence type="ECO:0000313" key="4">
    <source>
        <dbReference type="EMBL" id="ABR48031.1"/>
    </source>
</evidence>
<evidence type="ECO:0000256" key="2">
    <source>
        <dbReference type="ARBA" id="ARBA00023002"/>
    </source>
</evidence>
<dbReference type="HOGENOM" id="CLU_070764_7_1_9"/>
<dbReference type="InterPro" id="IPR000415">
    <property type="entry name" value="Nitroreductase-like"/>
</dbReference>
<dbReference type="KEGG" id="amt:Amet_1863"/>
<reference evidence="5" key="1">
    <citation type="journal article" date="2016" name="Genome Announc.">
        <title>Complete genome sequence of Alkaliphilus metalliredigens strain QYMF, an alkaliphilic and metal-reducing bacterium isolated from borax-contaminated leachate ponds.</title>
        <authorList>
            <person name="Hwang C."/>
            <person name="Copeland A."/>
            <person name="Lucas S."/>
            <person name="Lapidus A."/>
            <person name="Barry K."/>
            <person name="Detter J.C."/>
            <person name="Glavina Del Rio T."/>
            <person name="Hammon N."/>
            <person name="Israni S."/>
            <person name="Dalin E."/>
            <person name="Tice H."/>
            <person name="Pitluck S."/>
            <person name="Chertkov O."/>
            <person name="Brettin T."/>
            <person name="Bruce D."/>
            <person name="Han C."/>
            <person name="Schmutz J."/>
            <person name="Larimer F."/>
            <person name="Land M.L."/>
            <person name="Hauser L."/>
            <person name="Kyrpides N."/>
            <person name="Mikhailova N."/>
            <person name="Ye Q."/>
            <person name="Zhou J."/>
            <person name="Richardson P."/>
            <person name="Fields M.W."/>
        </authorList>
    </citation>
    <scope>NUCLEOTIDE SEQUENCE [LARGE SCALE GENOMIC DNA]</scope>
    <source>
        <strain evidence="5">QYMF</strain>
    </source>
</reference>
<dbReference type="EMBL" id="CP000724">
    <property type="protein sequence ID" value="ABR48031.1"/>
    <property type="molecule type" value="Genomic_DNA"/>
</dbReference>
<protein>
    <submittedName>
        <fullName evidence="4">Nitroreductase</fullName>
    </submittedName>
</protein>
<organism evidence="4 5">
    <name type="scientific">Alkaliphilus metalliredigens (strain QYMF)</name>
    <dbReference type="NCBI Taxonomy" id="293826"/>
    <lineage>
        <taxon>Bacteria</taxon>
        <taxon>Bacillati</taxon>
        <taxon>Bacillota</taxon>
        <taxon>Clostridia</taxon>
        <taxon>Peptostreptococcales</taxon>
        <taxon>Natronincolaceae</taxon>
        <taxon>Alkaliphilus</taxon>
    </lineage>
</organism>
<dbReference type="AlphaFoldDB" id="A6TPB3"/>
<dbReference type="eggNOG" id="COG0778">
    <property type="taxonomic scope" value="Bacteria"/>
</dbReference>
<dbReference type="GO" id="GO:0016491">
    <property type="term" value="F:oxidoreductase activity"/>
    <property type="evidence" value="ECO:0007669"/>
    <property type="project" value="UniProtKB-KW"/>
</dbReference>
<name>A6TPB3_ALKMQ</name>
<dbReference type="STRING" id="293826.Amet_1863"/>
<dbReference type="RefSeq" id="WP_012063066.1">
    <property type="nucleotide sequence ID" value="NC_009633.1"/>
</dbReference>
<proteinExistence type="inferred from homology"/>
<dbReference type="InterPro" id="IPR029479">
    <property type="entry name" value="Nitroreductase"/>
</dbReference>
<comment type="similarity">
    <text evidence="1">Belongs to the nitroreductase family.</text>
</comment>
<dbReference type="Gene3D" id="3.40.109.10">
    <property type="entry name" value="NADH Oxidase"/>
    <property type="match status" value="1"/>
</dbReference>
<dbReference type="Proteomes" id="UP000001572">
    <property type="component" value="Chromosome"/>
</dbReference>
<keyword evidence="2" id="KW-0560">Oxidoreductase</keyword>
<evidence type="ECO:0000259" key="3">
    <source>
        <dbReference type="Pfam" id="PF00881"/>
    </source>
</evidence>
<accession>A6TPB3</accession>
<dbReference type="PANTHER" id="PTHR43673:SF10">
    <property type="entry name" value="NADH DEHYDROGENASE_NAD(P)H NITROREDUCTASE XCC3605-RELATED"/>
    <property type="match status" value="1"/>
</dbReference>
<gene>
    <name evidence="4" type="ordered locus">Amet_1863</name>
</gene>
<keyword evidence="5" id="KW-1185">Reference proteome</keyword>
<sequence length="181" mass="21007">MSMIIEIKTRRSIRKYIDKPVEEEKILKLLESGRLAPSGSNTQPWHFIIVKSELNREKLAKISHNQKWMLSAPVFIVCVADIRSRIKEEIDISIDESSPQQELKQIIRDTTIAIEHMVLEAESQGLGTCWVAWFTQEEIRPILNIPSDKYVVSILTVGYSDEMPKARPRKKLEEIIHTEIW</sequence>
<evidence type="ECO:0000256" key="1">
    <source>
        <dbReference type="ARBA" id="ARBA00007118"/>
    </source>
</evidence>
<dbReference type="Pfam" id="PF00881">
    <property type="entry name" value="Nitroreductase"/>
    <property type="match status" value="1"/>
</dbReference>
<evidence type="ECO:0000313" key="5">
    <source>
        <dbReference type="Proteomes" id="UP000001572"/>
    </source>
</evidence>
<dbReference type="SUPFAM" id="SSF55469">
    <property type="entry name" value="FMN-dependent nitroreductase-like"/>
    <property type="match status" value="1"/>
</dbReference>
<dbReference type="PANTHER" id="PTHR43673">
    <property type="entry name" value="NAD(P)H NITROREDUCTASE YDGI-RELATED"/>
    <property type="match status" value="1"/>
</dbReference>